<reference evidence="1 2" key="1">
    <citation type="journal article" date="2022" name="Int. J. Syst. Evol. Microbiol.">
        <title>Miniphocaeibacter halophilus sp. nov., an ammonium-tolerant acetate-producing bacterium isolated from a biogas system.</title>
        <authorList>
            <person name="Schnurer A."/>
            <person name="Singh A."/>
            <person name="Bi S."/>
            <person name="Qiao W."/>
            <person name="Westerholm M."/>
        </authorList>
    </citation>
    <scope>NUCLEOTIDE SEQUENCE [LARGE SCALE GENOMIC DNA]</scope>
    <source>
        <strain evidence="1 2">AMB_01</strain>
    </source>
</reference>
<sequence>MERIKLIEKNNNIILFTCQNDKSLEVLKKEKVIVNKKSYIENSFGEISNIFIRGYDWFVKEAEKKVARPDYAQYHIWCSTNAENCMKPIENEVIYIIEVPKDKVIFFDSVKWDHVLNLRYVPKDDNDYNNYINSLRKKGIKSEYDIFDDSKGNLNLLERQKVIDSWPRIFDISSTPVHFIQANIWEIREEWIRDIIYFEEKIPDKYFT</sequence>
<accession>A0AC61MPW9</accession>
<dbReference type="Proteomes" id="UP000595814">
    <property type="component" value="Chromosome"/>
</dbReference>
<protein>
    <submittedName>
        <fullName evidence="1">DUF3841 domain-containing protein</fullName>
    </submittedName>
</protein>
<organism evidence="1 2">
    <name type="scientific">Miniphocaeibacter halophilus</name>
    <dbReference type="NCBI Taxonomy" id="2931922"/>
    <lineage>
        <taxon>Bacteria</taxon>
        <taxon>Bacillati</taxon>
        <taxon>Bacillota</taxon>
        <taxon>Tissierellia</taxon>
        <taxon>Tissierellales</taxon>
        <taxon>Peptoniphilaceae</taxon>
        <taxon>Miniphocaeibacter</taxon>
    </lineage>
</organism>
<name>A0AC61MPW9_9FIRM</name>
<evidence type="ECO:0000313" key="2">
    <source>
        <dbReference type="Proteomes" id="UP000595814"/>
    </source>
</evidence>
<evidence type="ECO:0000313" key="1">
    <source>
        <dbReference type="EMBL" id="QQK07602.1"/>
    </source>
</evidence>
<gene>
    <name evidence="1" type="ORF">JFY71_09945</name>
</gene>
<proteinExistence type="predicted"/>
<keyword evidence="2" id="KW-1185">Reference proteome</keyword>
<dbReference type="EMBL" id="CP066744">
    <property type="protein sequence ID" value="QQK07602.1"/>
    <property type="molecule type" value="Genomic_DNA"/>
</dbReference>